<dbReference type="InterPro" id="IPR038287">
    <property type="entry name" value="Cse2_sf"/>
</dbReference>
<feature type="region of interest" description="Disordered" evidence="1">
    <location>
        <begin position="196"/>
        <end position="219"/>
    </location>
</feature>
<evidence type="ECO:0000256" key="1">
    <source>
        <dbReference type="SAM" id="MobiDB-lite"/>
    </source>
</evidence>
<dbReference type="EMBL" id="UNQJ01000018">
    <property type="protein sequence ID" value="SYZ34083.1"/>
    <property type="molecule type" value="Genomic_DNA"/>
</dbReference>
<proteinExistence type="predicted"/>
<sequence>MGQQSSALKDLYGYASRKINTLQRLYLDDTSQGKQLLAELRHGDMMTPGVDPQLWAVVFDGMPDSLVGRTDEPSRAELAVHATLILYATHQQSQRAGMHRPAVRFGQAVQQLARSRGSEGEFDQGTITRFHQLCAQQSFPMRLRSLRSLVTLMRSEKIVGFDYAQLACDLYLIQNNASVNRVLLRWGRDLHANLRQDATDSTSDSTSTNDNDTTISKEN</sequence>
<dbReference type="Gene3D" id="1.10.520.40">
    <property type="entry name" value="CRISPR-associated protein Cse2"/>
    <property type="match status" value="1"/>
</dbReference>
<keyword evidence="3" id="KW-1185">Reference proteome</keyword>
<dbReference type="Proteomes" id="UP000263928">
    <property type="component" value="Unassembled WGS sequence"/>
</dbReference>
<organism evidence="2 3">
    <name type="scientific">Propionibacterium australiense</name>
    <dbReference type="NCBI Taxonomy" id="119981"/>
    <lineage>
        <taxon>Bacteria</taxon>
        <taxon>Bacillati</taxon>
        <taxon>Actinomycetota</taxon>
        <taxon>Actinomycetes</taxon>
        <taxon>Propionibacteriales</taxon>
        <taxon>Propionibacteriaceae</taxon>
        <taxon>Propionibacterium</taxon>
    </lineage>
</organism>
<protein>
    <submittedName>
        <fullName evidence="2">CRISPR-associated protein Cse2</fullName>
    </submittedName>
</protein>
<evidence type="ECO:0000313" key="3">
    <source>
        <dbReference type="Proteomes" id="UP000263928"/>
    </source>
</evidence>
<reference evidence="3" key="1">
    <citation type="submission" date="2018-08" db="EMBL/GenBank/DDBJ databases">
        <authorList>
            <person name="Hornung B."/>
        </authorList>
    </citation>
    <scope>NUCLEOTIDE SEQUENCE [LARGE SCALE GENOMIC DNA]</scope>
</reference>
<evidence type="ECO:0000313" key="2">
    <source>
        <dbReference type="EMBL" id="SYZ34083.1"/>
    </source>
</evidence>
<name>A0A383S8C3_9ACTN</name>
<dbReference type="NCBIfam" id="TIGR02548">
    <property type="entry name" value="casB_cse2"/>
    <property type="match status" value="1"/>
</dbReference>
<feature type="compositionally biased region" description="Low complexity" evidence="1">
    <location>
        <begin position="199"/>
        <end position="219"/>
    </location>
</feature>
<dbReference type="RefSeq" id="WP_119162410.1">
    <property type="nucleotide sequence ID" value="NZ_RCIV01000015.1"/>
</dbReference>
<dbReference type="AlphaFoldDB" id="A0A383S8C3"/>
<dbReference type="InterPro" id="IPR013382">
    <property type="entry name" value="CRISPR-assoc_prot_Cse2"/>
</dbReference>
<gene>
    <name evidence="2" type="ORF">PROPAUS_2085</name>
</gene>
<dbReference type="Pfam" id="PF09485">
    <property type="entry name" value="CRISPR_Cse2"/>
    <property type="match status" value="1"/>
</dbReference>
<accession>A0A383S8C3</accession>
<dbReference type="CDD" id="cd09731">
    <property type="entry name" value="Cse2_I-E"/>
    <property type="match status" value="1"/>
</dbReference>